<evidence type="ECO:0000313" key="4">
    <source>
        <dbReference type="Proteomes" id="UP000217005"/>
    </source>
</evidence>
<dbReference type="EMBL" id="NEVR01000002">
    <property type="protein sequence ID" value="OZI65953.1"/>
    <property type="molecule type" value="Genomic_DNA"/>
</dbReference>
<sequence length="86" mass="9153">MTATLLRLDDVIVQDPAGQARRVERYLLASALLTFGSPAFEPASDCLCRVPDGSDTLTWLGADLYRDAAGSPWRAAPAGAARAAQY</sequence>
<accession>A0A261S6T3</accession>
<evidence type="ECO:0000313" key="2">
    <source>
        <dbReference type="EMBL" id="OZI65953.1"/>
    </source>
</evidence>
<reference evidence="2 3" key="1">
    <citation type="submission" date="2017-05" db="EMBL/GenBank/DDBJ databases">
        <title>Complete and WGS of Bordetella genogroups.</title>
        <authorList>
            <person name="Spilker T."/>
            <person name="Lipuma J."/>
        </authorList>
    </citation>
    <scope>NUCLEOTIDE SEQUENCE [LARGE SCALE GENOMIC DNA]</scope>
    <source>
        <strain evidence="2 3">AU9795</strain>
    </source>
</reference>
<comment type="caution">
    <text evidence="1">The sequence shown here is derived from an EMBL/GenBank/DDBJ whole genome shotgun (WGS) entry which is preliminary data.</text>
</comment>
<evidence type="ECO:0000313" key="1">
    <source>
        <dbReference type="EMBL" id="OZI32692.1"/>
    </source>
</evidence>
<name>A0A261S6T3_9BORD</name>
<dbReference type="Proteomes" id="UP000216354">
    <property type="component" value="Unassembled WGS sequence"/>
</dbReference>
<keyword evidence="3" id="KW-1185">Reference proteome</keyword>
<reference evidence="1 4" key="2">
    <citation type="submission" date="2017-05" db="EMBL/GenBank/DDBJ databases">
        <title>Complete and WGS of Bordetella genogroups.</title>
        <authorList>
            <person name="Spilker T."/>
            <person name="LiPuma J."/>
        </authorList>
    </citation>
    <scope>NUCLEOTIDE SEQUENCE [LARGE SCALE GENOMIC DNA]</scope>
    <source>
        <strain evidence="1 4">AU17610</strain>
    </source>
</reference>
<dbReference type="EMBL" id="NEVL01000004">
    <property type="protein sequence ID" value="OZI32692.1"/>
    <property type="molecule type" value="Genomic_DNA"/>
</dbReference>
<organism evidence="1 4">
    <name type="scientific">Bordetella genomosp. 1</name>
    <dbReference type="NCBI Taxonomy" id="1395607"/>
    <lineage>
        <taxon>Bacteria</taxon>
        <taxon>Pseudomonadati</taxon>
        <taxon>Pseudomonadota</taxon>
        <taxon>Betaproteobacteria</taxon>
        <taxon>Burkholderiales</taxon>
        <taxon>Alcaligenaceae</taxon>
        <taxon>Bordetella</taxon>
    </lineage>
</organism>
<gene>
    <name evidence="2" type="ORF">CAL27_13275</name>
    <name evidence="1" type="ORF">CEG14_17450</name>
</gene>
<protein>
    <submittedName>
        <fullName evidence="1">Uncharacterized protein</fullName>
    </submittedName>
</protein>
<dbReference type="RefSeq" id="WP_094827691.1">
    <property type="nucleotide sequence ID" value="NZ_NEVL01000004.1"/>
</dbReference>
<proteinExistence type="predicted"/>
<evidence type="ECO:0000313" key="3">
    <source>
        <dbReference type="Proteomes" id="UP000216354"/>
    </source>
</evidence>
<dbReference type="Proteomes" id="UP000217005">
    <property type="component" value="Unassembled WGS sequence"/>
</dbReference>
<dbReference type="AlphaFoldDB" id="A0A261S6T3"/>